<reference evidence="1 2" key="1">
    <citation type="submission" date="2016-12" db="EMBL/GenBank/DDBJ databases">
        <title>The genomes of Aspergillus section Nigri reveals drivers in fungal speciation.</title>
        <authorList>
            <consortium name="DOE Joint Genome Institute"/>
            <person name="Vesth T.C."/>
            <person name="Nybo J."/>
            <person name="Theobald S."/>
            <person name="Brandl J."/>
            <person name="Frisvad J.C."/>
            <person name="Nielsen K.F."/>
            <person name="Lyhne E.K."/>
            <person name="Kogle M.E."/>
            <person name="Kuo A."/>
            <person name="Riley R."/>
            <person name="Clum A."/>
            <person name="Nolan M."/>
            <person name="Lipzen A."/>
            <person name="Salamov A."/>
            <person name="Henrissat B."/>
            <person name="Wiebenga A."/>
            <person name="De Vries R.P."/>
            <person name="Grigoriev I.V."/>
            <person name="Mortensen U.H."/>
            <person name="Andersen M.R."/>
            <person name="Baker S.E."/>
        </authorList>
    </citation>
    <scope>NUCLEOTIDE SEQUENCE [LARGE SCALE GENOMIC DNA]</scope>
    <source>
        <strain evidence="1 2">CBS 121591</strain>
    </source>
</reference>
<protein>
    <recommendedName>
        <fullName evidence="3">Ig-like domain-containing protein</fullName>
    </recommendedName>
</protein>
<accession>A0A319CQA4</accession>
<dbReference type="Proteomes" id="UP000248340">
    <property type="component" value="Unassembled WGS sequence"/>
</dbReference>
<dbReference type="AlphaFoldDB" id="A0A319CQA4"/>
<sequence>MDAQVRGSLSPALIRPVICPGPRRLGYVESISSVPTGQDGLDPEMLALTIPSEFVPPWSKSWGRRGGVVACLVSIRAKCTYTAVPAQCHTTWFDDDGPTSCDAPRIVVFMLAAVPGPQMEETDWLK</sequence>
<gene>
    <name evidence="1" type="ORF">BO82DRAFT_90440</name>
</gene>
<evidence type="ECO:0000313" key="2">
    <source>
        <dbReference type="Proteomes" id="UP000248340"/>
    </source>
</evidence>
<keyword evidence="2" id="KW-1185">Reference proteome</keyword>
<proteinExistence type="predicted"/>
<dbReference type="EMBL" id="KZ821676">
    <property type="protein sequence ID" value="PYH86599.1"/>
    <property type="molecule type" value="Genomic_DNA"/>
</dbReference>
<dbReference type="VEuPathDB" id="FungiDB:BO82DRAFT_90440"/>
<name>A0A319CQA4_9EURO</name>
<organism evidence="1 2">
    <name type="scientific">Aspergillus uvarum CBS 121591</name>
    <dbReference type="NCBI Taxonomy" id="1448315"/>
    <lineage>
        <taxon>Eukaryota</taxon>
        <taxon>Fungi</taxon>
        <taxon>Dikarya</taxon>
        <taxon>Ascomycota</taxon>
        <taxon>Pezizomycotina</taxon>
        <taxon>Eurotiomycetes</taxon>
        <taxon>Eurotiomycetidae</taxon>
        <taxon>Eurotiales</taxon>
        <taxon>Aspergillaceae</taxon>
        <taxon>Aspergillus</taxon>
        <taxon>Aspergillus subgen. Circumdati</taxon>
    </lineage>
</organism>
<dbReference type="RefSeq" id="XP_025496799.1">
    <property type="nucleotide sequence ID" value="XM_025641642.1"/>
</dbReference>
<evidence type="ECO:0008006" key="3">
    <source>
        <dbReference type="Google" id="ProtNLM"/>
    </source>
</evidence>
<dbReference type="GeneID" id="37144384"/>
<evidence type="ECO:0000313" key="1">
    <source>
        <dbReference type="EMBL" id="PYH86599.1"/>
    </source>
</evidence>